<feature type="transmembrane region" description="Helical" evidence="7">
    <location>
        <begin position="246"/>
        <end position="265"/>
    </location>
</feature>
<organism evidence="9 10">
    <name type="scientific">Diplocloster agilis</name>
    <dbReference type="NCBI Taxonomy" id="2850323"/>
    <lineage>
        <taxon>Bacteria</taxon>
        <taxon>Bacillati</taxon>
        <taxon>Bacillota</taxon>
        <taxon>Clostridia</taxon>
        <taxon>Lachnospirales</taxon>
        <taxon>Lachnospiraceae</taxon>
        <taxon>Diplocloster</taxon>
    </lineage>
</organism>
<dbReference type="AlphaFoldDB" id="A0A949K7H3"/>
<dbReference type="PROSITE" id="PS50928">
    <property type="entry name" value="ABC_TM1"/>
    <property type="match status" value="1"/>
</dbReference>
<feature type="transmembrane region" description="Helical" evidence="7">
    <location>
        <begin position="111"/>
        <end position="132"/>
    </location>
</feature>
<accession>A0A949K7H3</accession>
<name>A0A949K7H3_9FIRM</name>
<evidence type="ECO:0000313" key="10">
    <source>
        <dbReference type="Proteomes" id="UP000712157"/>
    </source>
</evidence>
<dbReference type="RefSeq" id="WP_238721579.1">
    <property type="nucleotide sequence ID" value="NZ_JAHQCW010000015.1"/>
</dbReference>
<evidence type="ECO:0000256" key="4">
    <source>
        <dbReference type="ARBA" id="ARBA00022692"/>
    </source>
</evidence>
<comment type="similarity">
    <text evidence="7">Belongs to the binding-protein-dependent transport system permease family.</text>
</comment>
<evidence type="ECO:0000256" key="6">
    <source>
        <dbReference type="ARBA" id="ARBA00023136"/>
    </source>
</evidence>
<protein>
    <submittedName>
        <fullName evidence="9">Carbohydrate ABC transporter permease</fullName>
    </submittedName>
</protein>
<reference evidence="9" key="1">
    <citation type="submission" date="2021-06" db="EMBL/GenBank/DDBJ databases">
        <title>Description of novel taxa of the family Lachnospiraceae.</title>
        <authorList>
            <person name="Chaplin A.V."/>
            <person name="Sokolova S.R."/>
            <person name="Pikina A.P."/>
            <person name="Korzhanova M."/>
            <person name="Belova V."/>
            <person name="Korostin D."/>
            <person name="Efimov B.A."/>
        </authorList>
    </citation>
    <scope>NUCLEOTIDE SEQUENCE</scope>
    <source>
        <strain evidence="9">ASD5720</strain>
    </source>
</reference>
<comment type="caution">
    <text evidence="9">The sequence shown here is derived from an EMBL/GenBank/DDBJ whole genome shotgun (WGS) entry which is preliminary data.</text>
</comment>
<dbReference type="Proteomes" id="UP000712157">
    <property type="component" value="Unassembled WGS sequence"/>
</dbReference>
<feature type="transmembrane region" description="Helical" evidence="7">
    <location>
        <begin position="12"/>
        <end position="31"/>
    </location>
</feature>
<keyword evidence="4 7" id="KW-0812">Transmembrane</keyword>
<evidence type="ECO:0000256" key="5">
    <source>
        <dbReference type="ARBA" id="ARBA00022989"/>
    </source>
</evidence>
<keyword evidence="6 7" id="KW-0472">Membrane</keyword>
<proteinExistence type="inferred from homology"/>
<evidence type="ECO:0000256" key="7">
    <source>
        <dbReference type="RuleBase" id="RU363032"/>
    </source>
</evidence>
<dbReference type="InterPro" id="IPR000515">
    <property type="entry name" value="MetI-like"/>
</dbReference>
<feature type="transmembrane region" description="Helical" evidence="7">
    <location>
        <begin position="144"/>
        <end position="165"/>
    </location>
</feature>
<dbReference type="GO" id="GO:0055085">
    <property type="term" value="P:transmembrane transport"/>
    <property type="evidence" value="ECO:0007669"/>
    <property type="project" value="InterPro"/>
</dbReference>
<dbReference type="Pfam" id="PF00528">
    <property type="entry name" value="BPD_transp_1"/>
    <property type="match status" value="1"/>
</dbReference>
<gene>
    <name evidence="9" type="ORF">KTH89_10435</name>
</gene>
<dbReference type="GO" id="GO:0005886">
    <property type="term" value="C:plasma membrane"/>
    <property type="evidence" value="ECO:0007669"/>
    <property type="project" value="UniProtKB-SubCell"/>
</dbReference>
<comment type="subcellular location">
    <subcellularLocation>
        <location evidence="1 7">Cell membrane</location>
        <topology evidence="1 7">Multi-pass membrane protein</topology>
    </subcellularLocation>
</comment>
<sequence>MKKETRLKVLSTYLALILLVLIMLFPLLWGLSASFRSDQELFEYALPFTIHTLLPVKATLSSYVEVFTEYHFLKPILNTLFVSICTVVLGCIVDSLAAFAFATFDFRFKKVIFAVILVSFMIPFESIALPLYAVVNKLGMVNSFAALIVPCMADGLVLFLFTQFFKELPEGLLEAARVDGASWPVIFVKILLPLSKPVFITAGLMIFINQWNAYLWPLVAARSADVMQIQTAMGVFQQQHSTKWSAMYAASIITALIPLGLFLPFQKYYIQGIANSGIKG</sequence>
<dbReference type="Gene3D" id="1.10.3720.10">
    <property type="entry name" value="MetI-like"/>
    <property type="match status" value="1"/>
</dbReference>
<feature type="transmembrane region" description="Helical" evidence="7">
    <location>
        <begin position="80"/>
        <end position="104"/>
    </location>
</feature>
<dbReference type="SUPFAM" id="SSF161098">
    <property type="entry name" value="MetI-like"/>
    <property type="match status" value="1"/>
</dbReference>
<keyword evidence="2 7" id="KW-0813">Transport</keyword>
<dbReference type="InterPro" id="IPR035906">
    <property type="entry name" value="MetI-like_sf"/>
</dbReference>
<evidence type="ECO:0000256" key="3">
    <source>
        <dbReference type="ARBA" id="ARBA00022475"/>
    </source>
</evidence>
<dbReference type="PANTHER" id="PTHR43744">
    <property type="entry name" value="ABC TRANSPORTER PERMEASE PROTEIN MG189-RELATED-RELATED"/>
    <property type="match status" value="1"/>
</dbReference>
<evidence type="ECO:0000256" key="1">
    <source>
        <dbReference type="ARBA" id="ARBA00004651"/>
    </source>
</evidence>
<evidence type="ECO:0000313" key="9">
    <source>
        <dbReference type="EMBL" id="MBU9736957.1"/>
    </source>
</evidence>
<dbReference type="PANTHER" id="PTHR43744:SF12">
    <property type="entry name" value="ABC TRANSPORTER PERMEASE PROTEIN MG189-RELATED"/>
    <property type="match status" value="1"/>
</dbReference>
<dbReference type="EMBL" id="JAHQCW010000015">
    <property type="protein sequence ID" value="MBU9736957.1"/>
    <property type="molecule type" value="Genomic_DNA"/>
</dbReference>
<evidence type="ECO:0000259" key="8">
    <source>
        <dbReference type="PROSITE" id="PS50928"/>
    </source>
</evidence>
<keyword evidence="10" id="KW-1185">Reference proteome</keyword>
<evidence type="ECO:0000256" key="2">
    <source>
        <dbReference type="ARBA" id="ARBA00022448"/>
    </source>
</evidence>
<keyword evidence="5 7" id="KW-1133">Transmembrane helix</keyword>
<feature type="domain" description="ABC transmembrane type-1" evidence="8">
    <location>
        <begin position="76"/>
        <end position="265"/>
    </location>
</feature>
<keyword evidence="3" id="KW-1003">Cell membrane</keyword>
<dbReference type="CDD" id="cd06261">
    <property type="entry name" value="TM_PBP2"/>
    <property type="match status" value="1"/>
</dbReference>